<dbReference type="PANTHER" id="PTHR43649:SF12">
    <property type="entry name" value="DIACETYLCHITOBIOSE BINDING PROTEIN DASA"/>
    <property type="match status" value="1"/>
</dbReference>
<comment type="caution">
    <text evidence="1">The sequence shown here is derived from an EMBL/GenBank/DDBJ whole genome shotgun (WGS) entry which is preliminary data.</text>
</comment>
<gene>
    <name evidence="1" type="ORF">GCM10009775_09790</name>
</gene>
<name>A0ABN2PEA2_9MICO</name>
<sequence length="409" mass="42943">MNWWGFTPQPIAAEQYIAAFNEEYPDIEVTFRQLPIDGYDAALRPALSSNAGPDVFAVAPGGGIASVALYGNNAIDLTDAITESLGDDWESQVSATGVEPLTVDGELRALSIGSTFAGNLWINQDLFDEFDLEVPTTLDEWKDACDTFRAGGQGCFIQGAGQVAFNQDTLQSIADSVKPGVWTAASRGEASWDDPAIVEALTIWKDLFDSGIMADGALGLQQYPDASNAFLGGQYAMVQMGTWYMQYATAAGAAEAVGASGVTGAEPFTMLAAPFPDVAGNGNPAQMFGDSDWGLAVSSRSRNQAAATTFATWLTTSVAGQQLVANILNDIPALGGIQPQWDEIELVNPDVQSANLQELIERTTTVSEPRLSLVSSELQEAIGVASTTVASGDATPEEAAATLQATMGG</sequence>
<proteinExistence type="predicted"/>
<dbReference type="InterPro" id="IPR006059">
    <property type="entry name" value="SBP"/>
</dbReference>
<dbReference type="Pfam" id="PF01547">
    <property type="entry name" value="SBP_bac_1"/>
    <property type="match status" value="1"/>
</dbReference>
<evidence type="ECO:0000313" key="2">
    <source>
        <dbReference type="Proteomes" id="UP001501343"/>
    </source>
</evidence>
<dbReference type="EMBL" id="BAAAOF010000002">
    <property type="protein sequence ID" value="GAA1919266.1"/>
    <property type="molecule type" value="Genomic_DNA"/>
</dbReference>
<dbReference type="Proteomes" id="UP001501343">
    <property type="component" value="Unassembled WGS sequence"/>
</dbReference>
<dbReference type="SUPFAM" id="SSF53850">
    <property type="entry name" value="Periplasmic binding protein-like II"/>
    <property type="match status" value="1"/>
</dbReference>
<evidence type="ECO:0008006" key="3">
    <source>
        <dbReference type="Google" id="ProtNLM"/>
    </source>
</evidence>
<dbReference type="PANTHER" id="PTHR43649">
    <property type="entry name" value="ARABINOSE-BINDING PROTEIN-RELATED"/>
    <property type="match status" value="1"/>
</dbReference>
<organism evidence="1 2">
    <name type="scientific">Microbacterium aoyamense</name>
    <dbReference type="NCBI Taxonomy" id="344166"/>
    <lineage>
        <taxon>Bacteria</taxon>
        <taxon>Bacillati</taxon>
        <taxon>Actinomycetota</taxon>
        <taxon>Actinomycetes</taxon>
        <taxon>Micrococcales</taxon>
        <taxon>Microbacteriaceae</taxon>
        <taxon>Microbacterium</taxon>
    </lineage>
</organism>
<evidence type="ECO:0000313" key="1">
    <source>
        <dbReference type="EMBL" id="GAA1919266.1"/>
    </source>
</evidence>
<reference evidence="1 2" key="1">
    <citation type="journal article" date="2019" name="Int. J. Syst. Evol. Microbiol.">
        <title>The Global Catalogue of Microorganisms (GCM) 10K type strain sequencing project: providing services to taxonomists for standard genome sequencing and annotation.</title>
        <authorList>
            <consortium name="The Broad Institute Genomics Platform"/>
            <consortium name="The Broad Institute Genome Sequencing Center for Infectious Disease"/>
            <person name="Wu L."/>
            <person name="Ma J."/>
        </authorList>
    </citation>
    <scope>NUCLEOTIDE SEQUENCE [LARGE SCALE GENOMIC DNA]</scope>
    <source>
        <strain evidence="1 2">JCM 14900</strain>
    </source>
</reference>
<accession>A0ABN2PEA2</accession>
<keyword evidence="2" id="KW-1185">Reference proteome</keyword>
<protein>
    <recommendedName>
        <fullName evidence="3">ABC transporter substrate-binding protein</fullName>
    </recommendedName>
</protein>
<dbReference type="Gene3D" id="3.40.190.10">
    <property type="entry name" value="Periplasmic binding protein-like II"/>
    <property type="match status" value="2"/>
</dbReference>
<dbReference type="RefSeq" id="WP_248146012.1">
    <property type="nucleotide sequence ID" value="NZ_BAAAOF010000002.1"/>
</dbReference>
<dbReference type="InterPro" id="IPR050490">
    <property type="entry name" value="Bact_solute-bd_prot1"/>
</dbReference>